<evidence type="ECO:0000313" key="3">
    <source>
        <dbReference type="Proteomes" id="UP000313948"/>
    </source>
</evidence>
<keyword evidence="2" id="KW-0966">Cell projection</keyword>
<organism evidence="2 3">
    <name type="scientific">Georgenia wutianyii</name>
    <dbReference type="NCBI Taxonomy" id="2585135"/>
    <lineage>
        <taxon>Bacteria</taxon>
        <taxon>Bacillati</taxon>
        <taxon>Actinomycetota</taxon>
        <taxon>Actinomycetes</taxon>
        <taxon>Micrococcales</taxon>
        <taxon>Bogoriellaceae</taxon>
        <taxon>Georgenia</taxon>
    </lineage>
</organism>
<accession>A0ABX5VK92</accession>
<protein>
    <submittedName>
        <fullName evidence="2">Flagellar protein FlgN</fullName>
    </submittedName>
</protein>
<name>A0ABX5VK92_9MICO</name>
<dbReference type="InterPro" id="IPR036679">
    <property type="entry name" value="FlgN-like_sf"/>
</dbReference>
<keyword evidence="2" id="KW-0282">Flagellum</keyword>
<dbReference type="Proteomes" id="UP000313948">
    <property type="component" value="Chromosome"/>
</dbReference>
<proteinExistence type="predicted"/>
<reference evidence="2 3" key="1">
    <citation type="submission" date="2019-05" db="EMBL/GenBank/DDBJ databases">
        <title>Georgenia *** sp. nov., and Georgenia *** sp. nov., isolated from the intestinal contents of plateau pika (Ochotona curzoniae) in the Qinghai-Tibet plateau of China.</title>
        <authorList>
            <person name="Tian Z."/>
        </authorList>
    </citation>
    <scope>NUCLEOTIDE SEQUENCE [LARGE SCALE GENOMIC DNA]</scope>
    <source>
        <strain evidence="2 3">Z294</strain>
    </source>
</reference>
<dbReference type="InterPro" id="IPR007809">
    <property type="entry name" value="FlgN-like"/>
</dbReference>
<dbReference type="EMBL" id="CP040899">
    <property type="protein sequence ID" value="QDB78156.1"/>
    <property type="molecule type" value="Genomic_DNA"/>
</dbReference>
<evidence type="ECO:0000313" key="2">
    <source>
        <dbReference type="EMBL" id="QDB78156.1"/>
    </source>
</evidence>
<gene>
    <name evidence="2" type="ORF">FE251_01285</name>
</gene>
<dbReference type="Pfam" id="PF05130">
    <property type="entry name" value="FlgN"/>
    <property type="match status" value="1"/>
</dbReference>
<evidence type="ECO:0000256" key="1">
    <source>
        <dbReference type="ARBA" id="ARBA00022795"/>
    </source>
</evidence>
<keyword evidence="1" id="KW-1005">Bacterial flagellum biogenesis</keyword>
<keyword evidence="2" id="KW-0969">Cilium</keyword>
<dbReference type="SUPFAM" id="SSF140566">
    <property type="entry name" value="FlgN-like"/>
    <property type="match status" value="1"/>
</dbReference>
<sequence length="159" mass="17440">MLRSLSDLLWRERDLLDALRYRLEVEHLLLDAGRTDLLPGAVRDVDAVLAQVRTAELARTVEVAALVAELDLPDGASLLDIATAAPAPWEGILREHRAAFLTLTSEIASVARTNRDFLMSTHHATQETLMSLSESVDVYDARGLTTRGAADTHLVDKSL</sequence>
<dbReference type="Gene3D" id="1.20.58.300">
    <property type="entry name" value="FlgN-like"/>
    <property type="match status" value="1"/>
</dbReference>
<dbReference type="RefSeq" id="WP_139072805.1">
    <property type="nucleotide sequence ID" value="NZ_CP040899.1"/>
</dbReference>
<keyword evidence="3" id="KW-1185">Reference proteome</keyword>